<keyword evidence="1" id="KW-0812">Transmembrane</keyword>
<feature type="transmembrane region" description="Helical" evidence="1">
    <location>
        <begin position="84"/>
        <end position="108"/>
    </location>
</feature>
<dbReference type="Proteomes" id="UP001197875">
    <property type="component" value="Unassembled WGS sequence"/>
</dbReference>
<dbReference type="Pfam" id="PF19615">
    <property type="entry name" value="DUF6120"/>
    <property type="match status" value="1"/>
</dbReference>
<evidence type="ECO:0000313" key="2">
    <source>
        <dbReference type="EMBL" id="MCC2190882.1"/>
    </source>
</evidence>
<gene>
    <name evidence="2" type="ORF">LKD71_13915</name>
</gene>
<dbReference type="AlphaFoldDB" id="A0AAE3DUH4"/>
<keyword evidence="1" id="KW-1133">Transmembrane helix</keyword>
<sequence>MFKKRNDFDQYLKNVRISFPVFHKAERRFFQDFSANVREYQAIHPMSTLSDLEGEFGRPKDIIMDYFYNMNSSSYLLYMKRARYLRIITGAVIVFLLFSAVAESYLYFTMYKEWAATKVTTEQSVIYYLDD</sequence>
<accession>A0AAE3DUH4</accession>
<organism evidence="2 3">
    <name type="scientific">Fusicatenibacter faecihominis</name>
    <dbReference type="NCBI Taxonomy" id="2881276"/>
    <lineage>
        <taxon>Bacteria</taxon>
        <taxon>Bacillati</taxon>
        <taxon>Bacillota</taxon>
        <taxon>Clostridia</taxon>
        <taxon>Lachnospirales</taxon>
        <taxon>Lachnospiraceae</taxon>
        <taxon>Fusicatenibacter</taxon>
    </lineage>
</organism>
<keyword evidence="3" id="KW-1185">Reference proteome</keyword>
<comment type="caution">
    <text evidence="2">The sequence shown here is derived from an EMBL/GenBank/DDBJ whole genome shotgun (WGS) entry which is preliminary data.</text>
</comment>
<dbReference type="InterPro" id="IPR046123">
    <property type="entry name" value="DUF6120"/>
</dbReference>
<reference evidence="2 3" key="1">
    <citation type="submission" date="2021-10" db="EMBL/GenBank/DDBJ databases">
        <title>Anaerobic single-cell dispensing facilitates the cultivation of human gut bacteria.</title>
        <authorList>
            <person name="Afrizal A."/>
        </authorList>
    </citation>
    <scope>NUCLEOTIDE SEQUENCE [LARGE SCALE GENOMIC DNA]</scope>
    <source>
        <strain evidence="2 3">CLA-AA-H277</strain>
    </source>
</reference>
<name>A0AAE3DUH4_9FIRM</name>
<evidence type="ECO:0000256" key="1">
    <source>
        <dbReference type="SAM" id="Phobius"/>
    </source>
</evidence>
<evidence type="ECO:0000313" key="3">
    <source>
        <dbReference type="Proteomes" id="UP001197875"/>
    </source>
</evidence>
<proteinExistence type="predicted"/>
<protein>
    <submittedName>
        <fullName evidence="2">Uncharacterized protein</fullName>
    </submittedName>
</protein>
<keyword evidence="1" id="KW-0472">Membrane</keyword>
<dbReference type="EMBL" id="JAJEPR010000031">
    <property type="protein sequence ID" value="MCC2190882.1"/>
    <property type="molecule type" value="Genomic_DNA"/>
</dbReference>
<dbReference type="RefSeq" id="WP_178044720.1">
    <property type="nucleotide sequence ID" value="NZ_JAJEPR010000031.1"/>
</dbReference>